<gene>
    <name evidence="2" type="ORF">COV26_01430</name>
</gene>
<feature type="region of interest" description="Disordered" evidence="1">
    <location>
        <begin position="1"/>
        <end position="23"/>
    </location>
</feature>
<organism evidence="2 3">
    <name type="scientific">Candidatus Nealsonbacteria bacterium CG10_big_fil_rev_8_21_14_0_10_36_23</name>
    <dbReference type="NCBI Taxonomy" id="1974709"/>
    <lineage>
        <taxon>Bacteria</taxon>
        <taxon>Candidatus Nealsoniibacteriota</taxon>
    </lineage>
</organism>
<accession>A0A2H0TL68</accession>
<dbReference type="Proteomes" id="UP000228508">
    <property type="component" value="Unassembled WGS sequence"/>
</dbReference>
<protein>
    <submittedName>
        <fullName evidence="2">Uncharacterized protein</fullName>
    </submittedName>
</protein>
<name>A0A2H0TL68_9BACT</name>
<comment type="caution">
    <text evidence="2">The sequence shown here is derived from an EMBL/GenBank/DDBJ whole genome shotgun (WGS) entry which is preliminary data.</text>
</comment>
<evidence type="ECO:0000313" key="3">
    <source>
        <dbReference type="Proteomes" id="UP000228508"/>
    </source>
</evidence>
<evidence type="ECO:0000256" key="1">
    <source>
        <dbReference type="SAM" id="MobiDB-lite"/>
    </source>
</evidence>
<proteinExistence type="predicted"/>
<dbReference type="AlphaFoldDB" id="A0A2H0TL68"/>
<sequence length="794" mass="91056">MAETRRFEDANVAGGPTQPDKDILDIRDLARALGGRVNTSEIEKFGNKLKAYEEAKDKESPELEAETQKQYELMHTQSLRAVADMYDKIVKQKKNAYPYDHRMAEATVDSVIGASLTFREEEWLMSNEGKLWLKRMEKDGEWLSSLLHISVENTASLPYYYDVVQQMQILKERYRAFVTADDLQGMFAKDVEGLEFTIDESRLLKDKKIGLNIPKKYEDEGLVRPGETIGLRELGVKMQDAFFEHRMKIAAVSQVDFVESTPEATTFMGTNLKAEEISFYSQILWRHKGSEGYILAPHVVSGEKLRRDADSILEALLTTNAGERLANIILTRNGSDRADAISELANEVKAEALVRQTNWKKRSDADIVSNLATLITRQGLLQDYAFMHAYRYCWARVWNTDASGKIIDLKKIELGSIYSPSGDLPSLYWVRRAAVYDGMSNSRTQLLPPTSEAWRNQLDKLPPENVPSFDPNTNTDEFLKDRWGLLVSNDPKYRKERAEFEFEDMDPGFVDFLKRNARLWGTPYTDGYLRKDPVAGGMQLDIPFFFPPGLGIANFFETIGTDPDLRPSQGGKTVWQELIEGKKLSEINWKGLESQAVDRWHVDMDMASRYMRVMIEIYDKEKDPFVNLVAHEPSTLGPKELAKRLRLSFRDDDETGPSKYEIALVPFFIVQVCADKYGISSPRAWKRLDVVDEVDRKTLSRPVDRFVREMSYWIRAFKWLPKRRGDNTTNYGNSMAILATYYMQVLLRVGKASAEEANYLSRAFNEESVNDLNVFDFVGKGFMNEKFRTMSIED</sequence>
<evidence type="ECO:0000313" key="2">
    <source>
        <dbReference type="EMBL" id="PIR72900.1"/>
    </source>
</evidence>
<reference evidence="3" key="1">
    <citation type="submission" date="2017-09" db="EMBL/GenBank/DDBJ databases">
        <title>Depth-based differentiation of microbial function through sediment-hosted aquifers and enrichment of novel symbionts in the deep terrestrial subsurface.</title>
        <authorList>
            <person name="Probst A.J."/>
            <person name="Ladd B."/>
            <person name="Jarett J.K."/>
            <person name="Geller-Mcgrath D.E."/>
            <person name="Sieber C.M.K."/>
            <person name="Emerson J.B."/>
            <person name="Anantharaman K."/>
            <person name="Thomas B.C."/>
            <person name="Malmstrom R."/>
            <person name="Stieglmeier M."/>
            <person name="Klingl A."/>
            <person name="Woyke T."/>
            <person name="Ryan C.M."/>
            <person name="Banfield J.F."/>
        </authorList>
    </citation>
    <scope>NUCLEOTIDE SEQUENCE [LARGE SCALE GENOMIC DNA]</scope>
</reference>
<dbReference type="EMBL" id="PFCH01000026">
    <property type="protein sequence ID" value="PIR72900.1"/>
    <property type="molecule type" value="Genomic_DNA"/>
</dbReference>